<dbReference type="EMBL" id="JAWDGP010003366">
    <property type="protein sequence ID" value="KAK3774979.1"/>
    <property type="molecule type" value="Genomic_DNA"/>
</dbReference>
<proteinExistence type="predicted"/>
<reference evidence="1" key="1">
    <citation type="journal article" date="2023" name="G3 (Bethesda)">
        <title>A reference genome for the long-term kleptoplast-retaining sea slug Elysia crispata morphotype clarki.</title>
        <authorList>
            <person name="Eastman K.E."/>
            <person name="Pendleton A.L."/>
            <person name="Shaikh M.A."/>
            <person name="Suttiyut T."/>
            <person name="Ogas R."/>
            <person name="Tomko P."/>
            <person name="Gavelis G."/>
            <person name="Widhalm J.R."/>
            <person name="Wisecaver J.H."/>
        </authorList>
    </citation>
    <scope>NUCLEOTIDE SEQUENCE</scope>
    <source>
        <strain evidence="1">ECLA1</strain>
    </source>
</reference>
<evidence type="ECO:0000313" key="1">
    <source>
        <dbReference type="EMBL" id="KAK3774979.1"/>
    </source>
</evidence>
<gene>
    <name evidence="1" type="ORF">RRG08_036273</name>
</gene>
<evidence type="ECO:0000313" key="2">
    <source>
        <dbReference type="Proteomes" id="UP001283361"/>
    </source>
</evidence>
<keyword evidence="2" id="KW-1185">Reference proteome</keyword>
<accession>A0AAE0ZSY9</accession>
<protein>
    <submittedName>
        <fullName evidence="1">Uncharacterized protein</fullName>
    </submittedName>
</protein>
<dbReference type="AlphaFoldDB" id="A0AAE0ZSY9"/>
<name>A0AAE0ZSY9_9GAST</name>
<sequence>MTKLYLHKHDRRTNKINLIASLSWLRNKGSGGLCCDQGLMGCSDQGLMGCSDQGLMGCSDQSLMGCLLGSESDGLSP</sequence>
<comment type="caution">
    <text evidence="1">The sequence shown here is derived from an EMBL/GenBank/DDBJ whole genome shotgun (WGS) entry which is preliminary data.</text>
</comment>
<dbReference type="Proteomes" id="UP001283361">
    <property type="component" value="Unassembled WGS sequence"/>
</dbReference>
<organism evidence="1 2">
    <name type="scientific">Elysia crispata</name>
    <name type="common">lettuce slug</name>
    <dbReference type="NCBI Taxonomy" id="231223"/>
    <lineage>
        <taxon>Eukaryota</taxon>
        <taxon>Metazoa</taxon>
        <taxon>Spiralia</taxon>
        <taxon>Lophotrochozoa</taxon>
        <taxon>Mollusca</taxon>
        <taxon>Gastropoda</taxon>
        <taxon>Heterobranchia</taxon>
        <taxon>Euthyneura</taxon>
        <taxon>Panpulmonata</taxon>
        <taxon>Sacoglossa</taxon>
        <taxon>Placobranchoidea</taxon>
        <taxon>Plakobranchidae</taxon>
        <taxon>Elysia</taxon>
    </lineage>
</organism>